<accession>A0A067JG55</accession>
<evidence type="ECO:0000256" key="2">
    <source>
        <dbReference type="ARBA" id="ARBA00038471"/>
    </source>
</evidence>
<dbReference type="Proteomes" id="UP000027138">
    <property type="component" value="Unassembled WGS sequence"/>
</dbReference>
<name>A0A067JG55_JATCU</name>
<dbReference type="GO" id="GO:0004857">
    <property type="term" value="F:enzyme inhibitor activity"/>
    <property type="evidence" value="ECO:0007669"/>
    <property type="project" value="InterPro"/>
</dbReference>
<reference evidence="4 5" key="1">
    <citation type="journal article" date="2014" name="PLoS ONE">
        <title>Global Analysis of Gene Expression Profiles in Physic Nut (Jatropha curcas L.) Seedlings Exposed to Salt Stress.</title>
        <authorList>
            <person name="Zhang L."/>
            <person name="Zhang C."/>
            <person name="Wu P."/>
            <person name="Chen Y."/>
            <person name="Li M."/>
            <person name="Jiang H."/>
            <person name="Wu G."/>
        </authorList>
    </citation>
    <scope>NUCLEOTIDE SEQUENCE [LARGE SCALE GENOMIC DNA]</scope>
    <source>
        <strain evidence="5">cv. GZQX0401</strain>
        <tissue evidence="4">Young leaves</tissue>
    </source>
</reference>
<dbReference type="EMBL" id="KK915374">
    <property type="protein sequence ID" value="KDP22817.1"/>
    <property type="molecule type" value="Genomic_DNA"/>
</dbReference>
<dbReference type="PANTHER" id="PTHR31080:SF296">
    <property type="entry name" value="OS05G0360900 PROTEIN"/>
    <property type="match status" value="1"/>
</dbReference>
<evidence type="ECO:0000259" key="3">
    <source>
        <dbReference type="SMART" id="SM00856"/>
    </source>
</evidence>
<sequence>MPKCTLGSVLATDFQGLTKAALNIASSKGTGILKFTADLIKKSSDPVVKSVLTDCSEDYGNALDEIKDSFRATETKSYGDKTWVSATMTYSEFYVDGLKEKSEVKSPLITINTEFNQLCSIILTFKNLL</sequence>
<evidence type="ECO:0000256" key="1">
    <source>
        <dbReference type="ARBA" id="ARBA00022729"/>
    </source>
</evidence>
<dbReference type="SMART" id="SM00856">
    <property type="entry name" value="PMEI"/>
    <property type="match status" value="1"/>
</dbReference>
<dbReference type="SUPFAM" id="SSF101148">
    <property type="entry name" value="Plant invertase/pectin methylesterase inhibitor"/>
    <property type="match status" value="1"/>
</dbReference>
<organism evidence="4 5">
    <name type="scientific">Jatropha curcas</name>
    <name type="common">Barbados nut</name>
    <dbReference type="NCBI Taxonomy" id="180498"/>
    <lineage>
        <taxon>Eukaryota</taxon>
        <taxon>Viridiplantae</taxon>
        <taxon>Streptophyta</taxon>
        <taxon>Embryophyta</taxon>
        <taxon>Tracheophyta</taxon>
        <taxon>Spermatophyta</taxon>
        <taxon>Magnoliopsida</taxon>
        <taxon>eudicotyledons</taxon>
        <taxon>Gunneridae</taxon>
        <taxon>Pentapetalae</taxon>
        <taxon>rosids</taxon>
        <taxon>fabids</taxon>
        <taxon>Malpighiales</taxon>
        <taxon>Euphorbiaceae</taxon>
        <taxon>Crotonoideae</taxon>
        <taxon>Jatropheae</taxon>
        <taxon>Jatropha</taxon>
    </lineage>
</organism>
<evidence type="ECO:0000313" key="4">
    <source>
        <dbReference type="EMBL" id="KDP22817.1"/>
    </source>
</evidence>
<dbReference type="InterPro" id="IPR006501">
    <property type="entry name" value="Pectinesterase_inhib_dom"/>
</dbReference>
<dbReference type="STRING" id="180498.A0A067JG55"/>
<keyword evidence="5" id="KW-1185">Reference proteome</keyword>
<dbReference type="OrthoDB" id="1899334at2759"/>
<dbReference type="NCBIfam" id="TIGR01614">
    <property type="entry name" value="PME_inhib"/>
    <property type="match status" value="1"/>
</dbReference>
<comment type="similarity">
    <text evidence="2">Belongs to the PMEI family.</text>
</comment>
<dbReference type="Pfam" id="PF04043">
    <property type="entry name" value="PMEI"/>
    <property type="match status" value="1"/>
</dbReference>
<dbReference type="PANTHER" id="PTHR31080">
    <property type="entry name" value="PECTINESTERASE INHIBITOR-LIKE"/>
    <property type="match status" value="1"/>
</dbReference>
<keyword evidence="1" id="KW-0732">Signal</keyword>
<dbReference type="InterPro" id="IPR035513">
    <property type="entry name" value="Invertase/methylesterase_inhib"/>
</dbReference>
<proteinExistence type="inferred from homology"/>
<dbReference type="AlphaFoldDB" id="A0A067JG55"/>
<dbReference type="InterPro" id="IPR051955">
    <property type="entry name" value="PME_Inhibitor"/>
</dbReference>
<gene>
    <name evidence="4" type="ORF">JCGZ_00404</name>
</gene>
<feature type="domain" description="Pectinesterase inhibitor" evidence="3">
    <location>
        <begin position="4"/>
        <end position="125"/>
    </location>
</feature>
<protein>
    <recommendedName>
        <fullName evidence="3">Pectinesterase inhibitor domain-containing protein</fullName>
    </recommendedName>
</protein>
<dbReference type="Gene3D" id="1.20.140.40">
    <property type="entry name" value="Invertase/pectin methylesterase inhibitor family protein"/>
    <property type="match status" value="1"/>
</dbReference>
<evidence type="ECO:0000313" key="5">
    <source>
        <dbReference type="Proteomes" id="UP000027138"/>
    </source>
</evidence>